<accession>A0A381YNA4</accession>
<dbReference type="PANTHER" id="PTHR11659">
    <property type="entry name" value="GLUTAMYL-TRNA GLN AMIDOTRANSFERASE SUBUNIT B MITOCHONDRIAL AND PROKARYOTIC PET112-RELATED"/>
    <property type="match status" value="1"/>
</dbReference>
<evidence type="ECO:0000259" key="6">
    <source>
        <dbReference type="SMART" id="SM00845"/>
    </source>
</evidence>
<dbReference type="InterPro" id="IPR003789">
    <property type="entry name" value="Asn/Gln_tRNA_amidoTrase-B-like"/>
</dbReference>
<dbReference type="HAMAP" id="MF_00588">
    <property type="entry name" value="GatE"/>
    <property type="match status" value="1"/>
</dbReference>
<sequence>MAMEPRGDVGNSQDLDPIALGFMCGLEIHQQLATGKLHSRMPSELFDYGIDEVPGDWSRSSRRLRASEGEAGQIDIAARFEQRRNRSFVYVQPPNAGLIEMDEAPPLEHDGDAVDVVLTMAAMMDAKPVSALQAMRKTVVDGSNTSGFQRTTLIATDGKVDTPSGEVGVDVICLEEDSARKLDTQPSSSGETVFYTLDRLGMPLVEVATAPDVQTPEHAKETALALGTLLRDTRRVRRGLGSIRQDLNVSIACGDRVEIKGCQDLDWIPRIISLEMARQLHMYRLANNLRSEANLPPLPPNRDDDEIPVENRVAAAASSRLPLEIHNLSGSFGSCESEMVRDSLAEGSSVQGAALPGFAGKLGSNHLGSDEAQLPRLGRELASAARLAGVAGIFHSDELPAYGISEAEVTEVRQTLSLEEPDAFVLCVAPAWQSELALEAVIQRARGAYHRISQEVRNVVIRKGQPADGTTTAMRPLPGGARMYPETDIPILKVSLEHWDSIRGNLPLSTEQRRERLQNFDLSQNQMEAILGSEMDDVLITGVEGGSYGCPPVPAKAWASAILDNNRADIAEGTGRDQSEVPWPILTLAVHAREEDIITREGLIPLARKLWLEGPLSADIEFEQRLEWFAQQAEKAGFTPADTGAVEAAVDEAVAENMDMIGERGMGAMGPLMGAVMQKLGGSADGKTVSEALRRKISELDD</sequence>
<keyword evidence="1" id="KW-0436">Ligase</keyword>
<dbReference type="AlphaFoldDB" id="A0A381YNA4"/>
<dbReference type="InterPro" id="IPR014746">
    <property type="entry name" value="Gln_synth/guanido_kin_cat_dom"/>
</dbReference>
<comment type="catalytic activity">
    <reaction evidence="5">
        <text>L-glutamyl-tRNA(Gln) + L-glutamine + ATP + H2O = L-glutaminyl-tRNA(Gln) + L-glutamate + ADP + phosphate + H(+)</text>
        <dbReference type="Rhea" id="RHEA:17521"/>
        <dbReference type="Rhea" id="RHEA-COMP:9681"/>
        <dbReference type="Rhea" id="RHEA-COMP:9684"/>
        <dbReference type="ChEBI" id="CHEBI:15377"/>
        <dbReference type="ChEBI" id="CHEBI:15378"/>
        <dbReference type="ChEBI" id="CHEBI:29985"/>
        <dbReference type="ChEBI" id="CHEBI:30616"/>
        <dbReference type="ChEBI" id="CHEBI:43474"/>
        <dbReference type="ChEBI" id="CHEBI:58359"/>
        <dbReference type="ChEBI" id="CHEBI:78520"/>
        <dbReference type="ChEBI" id="CHEBI:78521"/>
        <dbReference type="ChEBI" id="CHEBI:456216"/>
    </reaction>
</comment>
<evidence type="ECO:0000256" key="2">
    <source>
        <dbReference type="ARBA" id="ARBA00022741"/>
    </source>
</evidence>
<dbReference type="Pfam" id="PF02637">
    <property type="entry name" value="GatB_Yqey"/>
    <property type="match status" value="1"/>
</dbReference>
<dbReference type="NCBIfam" id="NF003107">
    <property type="entry name" value="PRK04028.1"/>
    <property type="match status" value="1"/>
</dbReference>
<evidence type="ECO:0000313" key="7">
    <source>
        <dbReference type="EMBL" id="SVA78440.1"/>
    </source>
</evidence>
<dbReference type="GO" id="GO:0006412">
    <property type="term" value="P:translation"/>
    <property type="evidence" value="ECO:0007669"/>
    <property type="project" value="UniProtKB-KW"/>
</dbReference>
<proteinExistence type="inferred from homology"/>
<dbReference type="GO" id="GO:0005737">
    <property type="term" value="C:cytoplasm"/>
    <property type="evidence" value="ECO:0007669"/>
    <property type="project" value="InterPro"/>
</dbReference>
<keyword evidence="4" id="KW-0648">Protein biosynthesis</keyword>
<dbReference type="InterPro" id="IPR017959">
    <property type="entry name" value="Asn/Gln-tRNA_amidoTrfase_suB/E"/>
</dbReference>
<dbReference type="SUPFAM" id="SSF55261">
    <property type="entry name" value="GAD domain-like"/>
    <property type="match status" value="1"/>
</dbReference>
<dbReference type="Gene3D" id="3.30.1360.30">
    <property type="entry name" value="GAD-like domain"/>
    <property type="match status" value="1"/>
</dbReference>
<dbReference type="GO" id="GO:0004812">
    <property type="term" value="F:aminoacyl-tRNA ligase activity"/>
    <property type="evidence" value="ECO:0007669"/>
    <property type="project" value="InterPro"/>
</dbReference>
<dbReference type="SMART" id="SM00845">
    <property type="entry name" value="GatB_Yqey"/>
    <property type="match status" value="1"/>
</dbReference>
<dbReference type="GO" id="GO:0050567">
    <property type="term" value="F:glutaminyl-tRNA synthase (glutamine-hydrolyzing) activity"/>
    <property type="evidence" value="ECO:0007669"/>
    <property type="project" value="TreeGrafter"/>
</dbReference>
<dbReference type="PANTHER" id="PTHR11659:SF2">
    <property type="entry name" value="GLUTAMYL-TRNA(GLN) AMIDOTRANSFERASE SUBUNIT E"/>
    <property type="match status" value="1"/>
</dbReference>
<reference evidence="7" key="1">
    <citation type="submission" date="2018-05" db="EMBL/GenBank/DDBJ databases">
        <authorList>
            <person name="Lanie J.A."/>
            <person name="Ng W.-L."/>
            <person name="Kazmierczak K.M."/>
            <person name="Andrzejewski T.M."/>
            <person name="Davidsen T.M."/>
            <person name="Wayne K.J."/>
            <person name="Tettelin H."/>
            <person name="Glass J.I."/>
            <person name="Rusch D."/>
            <person name="Podicherti R."/>
            <person name="Tsui H.-C.T."/>
            <person name="Winkler M.E."/>
        </authorList>
    </citation>
    <scope>NUCLEOTIDE SEQUENCE</scope>
</reference>
<dbReference type="PROSITE" id="PS01234">
    <property type="entry name" value="GATB"/>
    <property type="match status" value="1"/>
</dbReference>
<dbReference type="InterPro" id="IPR017958">
    <property type="entry name" value="Gln-tRNA_amidoTrfase_suB_CS"/>
</dbReference>
<evidence type="ECO:0000256" key="5">
    <source>
        <dbReference type="ARBA" id="ARBA00047913"/>
    </source>
</evidence>
<dbReference type="GO" id="GO:0070681">
    <property type="term" value="P:glutaminyl-tRNAGln biosynthesis via transamidation"/>
    <property type="evidence" value="ECO:0007669"/>
    <property type="project" value="TreeGrafter"/>
</dbReference>
<evidence type="ECO:0000256" key="4">
    <source>
        <dbReference type="ARBA" id="ARBA00022917"/>
    </source>
</evidence>
<dbReference type="InterPro" id="IPR006075">
    <property type="entry name" value="Asn/Gln-tRNA_Trfase_suB/E_cat"/>
</dbReference>
<dbReference type="InterPro" id="IPR029351">
    <property type="entry name" value="GAD_dom"/>
</dbReference>
<feature type="domain" description="Asn/Gln amidotransferase" evidence="6">
    <location>
        <begin position="537"/>
        <end position="697"/>
    </location>
</feature>
<dbReference type="Pfam" id="PF02934">
    <property type="entry name" value="GatB_N"/>
    <property type="match status" value="1"/>
</dbReference>
<dbReference type="InterPro" id="IPR023168">
    <property type="entry name" value="GatB_Yqey_C_2"/>
</dbReference>
<evidence type="ECO:0000256" key="3">
    <source>
        <dbReference type="ARBA" id="ARBA00022840"/>
    </source>
</evidence>
<dbReference type="InterPro" id="IPR004115">
    <property type="entry name" value="GAD-like_sf"/>
</dbReference>
<dbReference type="InterPro" id="IPR004414">
    <property type="entry name" value="GatE"/>
</dbReference>
<dbReference type="EMBL" id="UINC01018634">
    <property type="protein sequence ID" value="SVA78440.1"/>
    <property type="molecule type" value="Genomic_DNA"/>
</dbReference>
<keyword evidence="2" id="KW-0547">Nucleotide-binding</keyword>
<dbReference type="SUPFAM" id="SSF55931">
    <property type="entry name" value="Glutamine synthetase/guanido kinase"/>
    <property type="match status" value="1"/>
</dbReference>
<dbReference type="InterPro" id="IPR018027">
    <property type="entry name" value="Asn/Gln_amidotransferase"/>
</dbReference>
<name>A0A381YNA4_9ZZZZ</name>
<protein>
    <recommendedName>
        <fullName evidence="6">Asn/Gln amidotransferase domain-containing protein</fullName>
    </recommendedName>
</protein>
<dbReference type="GO" id="GO:0005524">
    <property type="term" value="F:ATP binding"/>
    <property type="evidence" value="ECO:0007669"/>
    <property type="project" value="UniProtKB-KW"/>
</dbReference>
<dbReference type="Gene3D" id="1.10.10.410">
    <property type="match status" value="1"/>
</dbReference>
<gene>
    <name evidence="7" type="ORF">METZ01_LOCUS131294</name>
</gene>
<evidence type="ECO:0000256" key="1">
    <source>
        <dbReference type="ARBA" id="ARBA00022598"/>
    </source>
</evidence>
<dbReference type="SUPFAM" id="SSF89095">
    <property type="entry name" value="GatB/YqeY motif"/>
    <property type="match status" value="1"/>
</dbReference>
<organism evidence="7">
    <name type="scientific">marine metagenome</name>
    <dbReference type="NCBI Taxonomy" id="408172"/>
    <lineage>
        <taxon>unclassified sequences</taxon>
        <taxon>metagenomes</taxon>
        <taxon>ecological metagenomes</taxon>
    </lineage>
</organism>
<keyword evidence="3" id="KW-0067">ATP-binding</keyword>
<dbReference type="Pfam" id="PF02938">
    <property type="entry name" value="GAD"/>
    <property type="match status" value="1"/>
</dbReference>